<evidence type="ECO:0000313" key="10">
    <source>
        <dbReference type="Proteomes" id="UP000319852"/>
    </source>
</evidence>
<dbReference type="EMBL" id="CP036263">
    <property type="protein sequence ID" value="QDS97102.1"/>
    <property type="molecule type" value="Genomic_DNA"/>
</dbReference>
<evidence type="ECO:0000256" key="6">
    <source>
        <dbReference type="ARBA" id="ARBA00022837"/>
    </source>
</evidence>
<keyword evidence="4 7" id="KW-0732">Signal</keyword>
<evidence type="ECO:0000256" key="5">
    <source>
        <dbReference type="ARBA" id="ARBA00022801"/>
    </source>
</evidence>
<accession>A0A517MQF3</accession>
<dbReference type="Pfam" id="PF00884">
    <property type="entry name" value="Sulfatase"/>
    <property type="match status" value="1"/>
</dbReference>
<feature type="chain" id="PRO_5022209318" evidence="7">
    <location>
        <begin position="28"/>
        <end position="797"/>
    </location>
</feature>
<gene>
    <name evidence="9" type="ORF">HG15A2_03620</name>
</gene>
<name>A0A517MQF3_9BACT</name>
<feature type="signal peptide" evidence="7">
    <location>
        <begin position="1"/>
        <end position="27"/>
    </location>
</feature>
<protein>
    <submittedName>
        <fullName evidence="9">Arylsulfatase</fullName>
        <ecNumber evidence="9">3.1.6.1</ecNumber>
    </submittedName>
</protein>
<dbReference type="RefSeq" id="WP_218932261.1">
    <property type="nucleotide sequence ID" value="NZ_CP036263.1"/>
</dbReference>
<dbReference type="InterPro" id="IPR050738">
    <property type="entry name" value="Sulfatase"/>
</dbReference>
<evidence type="ECO:0000256" key="2">
    <source>
        <dbReference type="ARBA" id="ARBA00008779"/>
    </source>
</evidence>
<evidence type="ECO:0000256" key="3">
    <source>
        <dbReference type="ARBA" id="ARBA00022723"/>
    </source>
</evidence>
<dbReference type="Gene3D" id="3.40.720.10">
    <property type="entry name" value="Alkaline Phosphatase, subunit A"/>
    <property type="match status" value="1"/>
</dbReference>
<dbReference type="SUPFAM" id="SSF53649">
    <property type="entry name" value="Alkaline phosphatase-like"/>
    <property type="match status" value="1"/>
</dbReference>
<keyword evidence="5 9" id="KW-0378">Hydrolase</keyword>
<comment type="similarity">
    <text evidence="2">Belongs to the sulfatase family.</text>
</comment>
<dbReference type="CDD" id="cd16144">
    <property type="entry name" value="ARS_like"/>
    <property type="match status" value="1"/>
</dbReference>
<dbReference type="InterPro" id="IPR017850">
    <property type="entry name" value="Alkaline_phosphatase_core_sf"/>
</dbReference>
<evidence type="ECO:0000256" key="7">
    <source>
        <dbReference type="SAM" id="SignalP"/>
    </source>
</evidence>
<dbReference type="PANTHER" id="PTHR42693:SF42">
    <property type="entry name" value="ARYLSULFATASE G"/>
    <property type="match status" value="1"/>
</dbReference>
<feature type="domain" description="Sulfatase N-terminal" evidence="8">
    <location>
        <begin position="29"/>
        <end position="396"/>
    </location>
</feature>
<keyword evidence="3" id="KW-0479">Metal-binding</keyword>
<dbReference type="GO" id="GO:0046872">
    <property type="term" value="F:metal ion binding"/>
    <property type="evidence" value="ECO:0007669"/>
    <property type="project" value="UniProtKB-KW"/>
</dbReference>
<dbReference type="AlphaFoldDB" id="A0A517MQF3"/>
<keyword evidence="6" id="KW-0106">Calcium</keyword>
<evidence type="ECO:0000256" key="4">
    <source>
        <dbReference type="ARBA" id="ARBA00022729"/>
    </source>
</evidence>
<evidence type="ECO:0000313" key="9">
    <source>
        <dbReference type="EMBL" id="QDS97102.1"/>
    </source>
</evidence>
<keyword evidence="10" id="KW-1185">Reference proteome</keyword>
<dbReference type="GO" id="GO:0004065">
    <property type="term" value="F:arylsulfatase activity"/>
    <property type="evidence" value="ECO:0007669"/>
    <property type="project" value="UniProtKB-EC"/>
</dbReference>
<dbReference type="InterPro" id="IPR000917">
    <property type="entry name" value="Sulfatase_N"/>
</dbReference>
<dbReference type="PANTHER" id="PTHR42693">
    <property type="entry name" value="ARYLSULFATASE FAMILY MEMBER"/>
    <property type="match status" value="1"/>
</dbReference>
<reference evidence="9 10" key="1">
    <citation type="submission" date="2019-02" db="EMBL/GenBank/DDBJ databases">
        <title>Deep-cultivation of Planctomycetes and their phenomic and genomic characterization uncovers novel biology.</title>
        <authorList>
            <person name="Wiegand S."/>
            <person name="Jogler M."/>
            <person name="Boedeker C."/>
            <person name="Pinto D."/>
            <person name="Vollmers J."/>
            <person name="Rivas-Marin E."/>
            <person name="Kohn T."/>
            <person name="Peeters S.H."/>
            <person name="Heuer A."/>
            <person name="Rast P."/>
            <person name="Oberbeckmann S."/>
            <person name="Bunk B."/>
            <person name="Jeske O."/>
            <person name="Meyerdierks A."/>
            <person name="Storesund J.E."/>
            <person name="Kallscheuer N."/>
            <person name="Luecker S."/>
            <person name="Lage O.M."/>
            <person name="Pohl T."/>
            <person name="Merkel B.J."/>
            <person name="Hornburger P."/>
            <person name="Mueller R.-W."/>
            <person name="Bruemmer F."/>
            <person name="Labrenz M."/>
            <person name="Spormann A.M."/>
            <person name="Op den Camp H."/>
            <person name="Overmann J."/>
            <person name="Amann R."/>
            <person name="Jetten M.S.M."/>
            <person name="Mascher T."/>
            <person name="Medema M.H."/>
            <person name="Devos D.P."/>
            <person name="Kaster A.-K."/>
            <person name="Ovreas L."/>
            <person name="Rohde M."/>
            <person name="Galperin M.Y."/>
            <person name="Jogler C."/>
        </authorList>
    </citation>
    <scope>NUCLEOTIDE SEQUENCE [LARGE SCALE GENOMIC DNA]</scope>
    <source>
        <strain evidence="9 10">HG15A2</strain>
    </source>
</reference>
<sequence precursor="true">MKQAGLHFPCSLLLIAWACSWGKPASAQPNIIHIVADDLGWTDLGTGATNFDNGSAFYQTPNIDALASGGMSFTSAYAVQTCVPTRVAMLTGQYATRTGVYNVEGIEGDANDLLIGAANNRRIDTAATTVGETLQATGYTTAHFGKFHTTQNAGQITTEHGYDFDYGGGTSGGPGSYFASGGQFGNSIGPGLDPYAAQYTQAYVDANLKPYANGADVDSLVGTDKHLTDAMADAAIDFMQGQLANSGDPFYMNVAFNAVHTPIEPRPDLQTKYNDVIAANGGTSPDPRHDNAAYAGLLEGMDQAIGRLIDFLEDPNGDGNSTDSIAEDTVVFFYGDNGGSLQATDNTPLRGGKGSQFEGGLRVPLIAWAPGRVAPGSATDEPVHAVDFYPTFAELASATSPSPASHALDGESLVDLVTGQQTALNRDSVFFHFPGYQGQDDPVSTVVLDAGGNRYKLMYLYEKREYELYDLNNDIGEVNDLADGDMTALEYKLAARAAGDLRDWLDNTGALYPAVRADGSPVPAPQHLPAITYDIGSSVDGLASVQLDKLAVTLTLGAVGSGATFDADATGTGVASNLDTGGANQQRRVNGTYATPEAIEFTFDEDVMLKSLLLGALNTGGSETVVLEFVSGDNPFTALTGYDDNGFTLAADSLSFAPSSASGTEHSLEFGILGQDELFLTAGTILSLTSDPATGGGLLLNAISIAQPLTAVDLILHDYDLDGVVSAADLTLWQTTYGSTDDLRADGNADNQVSGDDFLLWQRNSANTIATVGQVPEPATLLMSLIATFSIVFRTRR</sequence>
<evidence type="ECO:0000256" key="1">
    <source>
        <dbReference type="ARBA" id="ARBA00001913"/>
    </source>
</evidence>
<comment type="cofactor">
    <cofactor evidence="1">
        <name>Ca(2+)</name>
        <dbReference type="ChEBI" id="CHEBI:29108"/>
    </cofactor>
</comment>
<evidence type="ECO:0000259" key="8">
    <source>
        <dbReference type="Pfam" id="PF00884"/>
    </source>
</evidence>
<organism evidence="9 10">
    <name type="scientific">Adhaeretor mobilis</name>
    <dbReference type="NCBI Taxonomy" id="1930276"/>
    <lineage>
        <taxon>Bacteria</taxon>
        <taxon>Pseudomonadati</taxon>
        <taxon>Planctomycetota</taxon>
        <taxon>Planctomycetia</taxon>
        <taxon>Pirellulales</taxon>
        <taxon>Lacipirellulaceae</taxon>
        <taxon>Adhaeretor</taxon>
    </lineage>
</organism>
<proteinExistence type="inferred from homology"/>
<dbReference type="EC" id="3.1.6.1" evidence="9"/>
<dbReference type="Proteomes" id="UP000319852">
    <property type="component" value="Chromosome"/>
</dbReference>
<dbReference type="KEGG" id="amob:HG15A2_03620"/>